<feature type="transmembrane region" description="Helical" evidence="8">
    <location>
        <begin position="291"/>
        <end position="309"/>
    </location>
</feature>
<dbReference type="InterPro" id="IPR050469">
    <property type="entry name" value="Diguanylate_Cyclase"/>
</dbReference>
<dbReference type="GO" id="GO:1902201">
    <property type="term" value="P:negative regulation of bacterial-type flagellum-dependent cell motility"/>
    <property type="evidence" value="ECO:0007669"/>
    <property type="project" value="TreeGrafter"/>
</dbReference>
<evidence type="ECO:0000259" key="9">
    <source>
        <dbReference type="PROSITE" id="PS50887"/>
    </source>
</evidence>
<dbReference type="SUPFAM" id="SSF55073">
    <property type="entry name" value="Nucleotide cyclase"/>
    <property type="match status" value="1"/>
</dbReference>
<dbReference type="PANTHER" id="PTHR45138">
    <property type="entry name" value="REGULATORY COMPONENTS OF SENSORY TRANSDUCTION SYSTEM"/>
    <property type="match status" value="1"/>
</dbReference>
<dbReference type="SUPFAM" id="SSF103190">
    <property type="entry name" value="Sensory domain-like"/>
    <property type="match status" value="2"/>
</dbReference>
<reference evidence="10 11" key="1">
    <citation type="submission" date="2015-06" db="EMBL/GenBank/DDBJ databases">
        <title>Draft genome sequencing of a biphenyl-degrading bacterium, Janthinobacterium lividum MEG1.</title>
        <authorList>
            <person name="Shimodaira J."/>
            <person name="Hatta T."/>
        </authorList>
    </citation>
    <scope>NUCLEOTIDE SEQUENCE [LARGE SCALE GENOMIC DNA]</scope>
    <source>
        <strain evidence="10 11">MEG1</strain>
    </source>
</reference>
<dbReference type="AlphaFoldDB" id="A0A1S1UCD3"/>
<organism evidence="10 11">
    <name type="scientific">Janthinobacterium lividum</name>
    <dbReference type="NCBI Taxonomy" id="29581"/>
    <lineage>
        <taxon>Bacteria</taxon>
        <taxon>Pseudomonadati</taxon>
        <taxon>Pseudomonadota</taxon>
        <taxon>Betaproteobacteria</taxon>
        <taxon>Burkholderiales</taxon>
        <taxon>Oxalobacteraceae</taxon>
        <taxon>Janthinobacterium</taxon>
    </lineage>
</organism>
<dbReference type="FunFam" id="3.30.70.270:FF:000001">
    <property type="entry name" value="Diguanylate cyclase domain protein"/>
    <property type="match status" value="1"/>
</dbReference>
<evidence type="ECO:0000256" key="8">
    <source>
        <dbReference type="SAM" id="Phobius"/>
    </source>
</evidence>
<keyword evidence="6 8" id="KW-0472">Membrane</keyword>
<dbReference type="Pfam" id="PF02743">
    <property type="entry name" value="dCache_1"/>
    <property type="match status" value="1"/>
</dbReference>
<dbReference type="CDD" id="cd18773">
    <property type="entry name" value="PDC1_HK_sensor"/>
    <property type="match status" value="1"/>
</dbReference>
<feature type="domain" description="GGDEF" evidence="9">
    <location>
        <begin position="396"/>
        <end position="529"/>
    </location>
</feature>
<evidence type="ECO:0000313" key="11">
    <source>
        <dbReference type="Proteomes" id="UP000179840"/>
    </source>
</evidence>
<sequence length="530" mass="57572">MPLQPVAQPLLRINLRRLIVLVAFASAVISLANSFYATYQVQRQLLIDTTLEGNYAYALKLASSTENFLLAARQQLAYSAGQLPRHFTDPAALKMEAERLRGQTNTFNSVLIVDAQGKVLGVSPETLALQNSQLASEGASLALRERRPLITRPYMSSVGNLVVFISHPVFDHGGRYLGYVGGSIYLKQKNILFTLLGQHYYRDGSYLYVVDQSRRLLYHPDPSRVGEVAGKNTVIDAILRQESGSGSTVNSRGTEMLAGYAVLPSTGWGIVAQRPTAATLAPLNQLMLNTLWYSLPIALLSLPFIWWLARLISRPLVQLAEGASRMDAPGMAERIGGIRAWYLEAAQIKRALLVGMSLLQKKIGKLKFDVQTDPLTGLSNRRGMAAALDAWQAQARPFSVIAIDIDHFKQVNDRWGHAVGDEVILHLAQLMRACSRDADVLCRNGGDEFIMLLPEADLDVALQVAERLRARVAAAEIPGAGPVTVSLGVVSSEQGAGKVLGADAVLLAADAALYVAKENGRNRVGLAEPA</sequence>
<dbReference type="InterPro" id="IPR029787">
    <property type="entry name" value="Nucleotide_cyclase"/>
</dbReference>
<dbReference type="NCBIfam" id="TIGR00254">
    <property type="entry name" value="GGDEF"/>
    <property type="match status" value="1"/>
</dbReference>
<evidence type="ECO:0000256" key="5">
    <source>
        <dbReference type="ARBA" id="ARBA00022989"/>
    </source>
</evidence>
<dbReference type="CDD" id="cd12912">
    <property type="entry name" value="PDC2_MCP_like"/>
    <property type="match status" value="1"/>
</dbReference>
<dbReference type="PROSITE" id="PS50887">
    <property type="entry name" value="GGDEF"/>
    <property type="match status" value="1"/>
</dbReference>
<keyword evidence="3" id="KW-1003">Cell membrane</keyword>
<comment type="catalytic activity">
    <reaction evidence="7">
        <text>2 GTP = 3',3'-c-di-GMP + 2 diphosphate</text>
        <dbReference type="Rhea" id="RHEA:24898"/>
        <dbReference type="ChEBI" id="CHEBI:33019"/>
        <dbReference type="ChEBI" id="CHEBI:37565"/>
        <dbReference type="ChEBI" id="CHEBI:58805"/>
        <dbReference type="EC" id="2.7.7.65"/>
    </reaction>
</comment>
<name>A0A1S1UCD3_9BURK</name>
<comment type="caution">
    <text evidence="10">The sequence shown here is derived from an EMBL/GenBank/DDBJ whole genome shotgun (WGS) entry which is preliminary data.</text>
</comment>
<dbReference type="GO" id="GO:0005886">
    <property type="term" value="C:plasma membrane"/>
    <property type="evidence" value="ECO:0007669"/>
    <property type="project" value="UniProtKB-SubCell"/>
</dbReference>
<dbReference type="InterPro" id="IPR029151">
    <property type="entry name" value="Sensor-like_sf"/>
</dbReference>
<dbReference type="PANTHER" id="PTHR45138:SF9">
    <property type="entry name" value="DIGUANYLATE CYCLASE DGCM-RELATED"/>
    <property type="match status" value="1"/>
</dbReference>
<comment type="subcellular location">
    <subcellularLocation>
        <location evidence="1">Cell membrane</location>
        <topology evidence="1">Multi-pass membrane protein</topology>
    </subcellularLocation>
</comment>
<accession>A0A1S1UCD3</accession>
<evidence type="ECO:0000256" key="7">
    <source>
        <dbReference type="ARBA" id="ARBA00034247"/>
    </source>
</evidence>
<protein>
    <recommendedName>
        <fullName evidence="2">diguanylate cyclase</fullName>
        <ecNumber evidence="2">2.7.7.65</ecNumber>
    </recommendedName>
</protein>
<dbReference type="Gene3D" id="3.30.70.270">
    <property type="match status" value="1"/>
</dbReference>
<gene>
    <name evidence="10" type="ORF">AKG95_09480</name>
</gene>
<keyword evidence="4 8" id="KW-0812">Transmembrane</keyword>
<dbReference type="Proteomes" id="UP000179840">
    <property type="component" value="Unassembled WGS sequence"/>
</dbReference>
<dbReference type="Pfam" id="PF00990">
    <property type="entry name" value="GGDEF"/>
    <property type="match status" value="1"/>
</dbReference>
<evidence type="ECO:0000313" key="10">
    <source>
        <dbReference type="EMBL" id="OHV97444.1"/>
    </source>
</evidence>
<dbReference type="GO" id="GO:0043709">
    <property type="term" value="P:cell adhesion involved in single-species biofilm formation"/>
    <property type="evidence" value="ECO:0007669"/>
    <property type="project" value="TreeGrafter"/>
</dbReference>
<dbReference type="CDD" id="cd01949">
    <property type="entry name" value="GGDEF"/>
    <property type="match status" value="1"/>
</dbReference>
<dbReference type="InterPro" id="IPR043128">
    <property type="entry name" value="Rev_trsase/Diguanyl_cyclase"/>
</dbReference>
<evidence type="ECO:0000256" key="1">
    <source>
        <dbReference type="ARBA" id="ARBA00004651"/>
    </source>
</evidence>
<evidence type="ECO:0000256" key="2">
    <source>
        <dbReference type="ARBA" id="ARBA00012528"/>
    </source>
</evidence>
<proteinExistence type="predicted"/>
<keyword evidence="5 8" id="KW-1133">Transmembrane helix</keyword>
<evidence type="ECO:0000256" key="4">
    <source>
        <dbReference type="ARBA" id="ARBA00022692"/>
    </source>
</evidence>
<dbReference type="GO" id="GO:0052621">
    <property type="term" value="F:diguanylate cyclase activity"/>
    <property type="evidence" value="ECO:0007669"/>
    <property type="project" value="UniProtKB-EC"/>
</dbReference>
<dbReference type="SMART" id="SM00267">
    <property type="entry name" value="GGDEF"/>
    <property type="match status" value="1"/>
</dbReference>
<dbReference type="Gene3D" id="3.30.450.20">
    <property type="entry name" value="PAS domain"/>
    <property type="match status" value="1"/>
</dbReference>
<evidence type="ECO:0000256" key="6">
    <source>
        <dbReference type="ARBA" id="ARBA00023136"/>
    </source>
</evidence>
<dbReference type="InterPro" id="IPR033479">
    <property type="entry name" value="dCache_1"/>
</dbReference>
<dbReference type="EMBL" id="LFKP01000005">
    <property type="protein sequence ID" value="OHV97444.1"/>
    <property type="molecule type" value="Genomic_DNA"/>
</dbReference>
<evidence type="ECO:0000256" key="3">
    <source>
        <dbReference type="ARBA" id="ARBA00022475"/>
    </source>
</evidence>
<dbReference type="EC" id="2.7.7.65" evidence="2"/>
<dbReference type="InterPro" id="IPR000160">
    <property type="entry name" value="GGDEF_dom"/>
</dbReference>